<proteinExistence type="predicted"/>
<feature type="transmembrane region" description="Helical" evidence="1">
    <location>
        <begin position="68"/>
        <end position="86"/>
    </location>
</feature>
<evidence type="ECO:0000256" key="1">
    <source>
        <dbReference type="SAM" id="Phobius"/>
    </source>
</evidence>
<gene>
    <name evidence="2" type="ORF">KB449_20680</name>
</gene>
<sequence length="110" mass="11598">MTTDALFTWNALGTLTGAALFTFLVVQYTKSLVDRWLPGLPTDVYAILVGWAILALAQVASGASPVDWRLYLLSGANGLLVALAAGQMHNKVVSELGAGEPEPNNKSIPS</sequence>
<evidence type="ECO:0008006" key="4">
    <source>
        <dbReference type="Google" id="ProtNLM"/>
    </source>
</evidence>
<evidence type="ECO:0000313" key="2">
    <source>
        <dbReference type="EMBL" id="MDI4647400.1"/>
    </source>
</evidence>
<keyword evidence="1" id="KW-0812">Transmembrane</keyword>
<accession>A0ABT6TKP3</accession>
<name>A0ABT6TKP3_9BACL</name>
<evidence type="ECO:0000313" key="3">
    <source>
        <dbReference type="Proteomes" id="UP001161691"/>
    </source>
</evidence>
<dbReference type="Proteomes" id="UP001161691">
    <property type="component" value="Unassembled WGS sequence"/>
</dbReference>
<reference evidence="2" key="1">
    <citation type="submission" date="2023-04" db="EMBL/GenBank/DDBJ databases">
        <title>Comparative genomic analysis of Cohnella hashimotonis sp. nov., isolated from the International Space Station.</title>
        <authorList>
            <person name="Venkateswaran K."/>
            <person name="Simpson A."/>
        </authorList>
    </citation>
    <scope>NUCLEOTIDE SEQUENCE</scope>
    <source>
        <strain evidence="2">F6_2S_P_1</strain>
    </source>
</reference>
<protein>
    <recommendedName>
        <fullName evidence="4">Holin</fullName>
    </recommendedName>
</protein>
<keyword evidence="1" id="KW-1133">Transmembrane helix</keyword>
<organism evidence="2 3">
    <name type="scientific">Cohnella hashimotonis</name>
    <dbReference type="NCBI Taxonomy" id="2826895"/>
    <lineage>
        <taxon>Bacteria</taxon>
        <taxon>Bacillati</taxon>
        <taxon>Bacillota</taxon>
        <taxon>Bacilli</taxon>
        <taxon>Bacillales</taxon>
        <taxon>Paenibacillaceae</taxon>
        <taxon>Cohnella</taxon>
    </lineage>
</organism>
<keyword evidence="1" id="KW-0472">Membrane</keyword>
<comment type="caution">
    <text evidence="2">The sequence shown here is derived from an EMBL/GenBank/DDBJ whole genome shotgun (WGS) entry which is preliminary data.</text>
</comment>
<keyword evidence="3" id="KW-1185">Reference proteome</keyword>
<feature type="transmembrane region" description="Helical" evidence="1">
    <location>
        <begin position="6"/>
        <end position="28"/>
    </location>
</feature>
<dbReference type="RefSeq" id="WP_282910166.1">
    <property type="nucleotide sequence ID" value="NZ_JAGRPV010000001.1"/>
</dbReference>
<dbReference type="EMBL" id="JAGRPV010000001">
    <property type="protein sequence ID" value="MDI4647400.1"/>
    <property type="molecule type" value="Genomic_DNA"/>
</dbReference>
<feature type="transmembrane region" description="Helical" evidence="1">
    <location>
        <begin position="40"/>
        <end position="62"/>
    </location>
</feature>